<gene>
    <name evidence="6" type="ORF">CUNI_LOCUS12231</name>
</gene>
<dbReference type="AlphaFoldDB" id="A0A8S3ZBD1"/>
<dbReference type="InterPro" id="IPR048839">
    <property type="entry name" value="SPATA2_PUB-like"/>
</dbReference>
<comment type="caution">
    <text evidence="6">The sequence shown here is derived from an EMBL/GenBank/DDBJ whole genome shotgun (WGS) entry which is preliminary data.</text>
</comment>
<feature type="region of interest" description="Disordered" evidence="4">
    <location>
        <begin position="408"/>
        <end position="443"/>
    </location>
</feature>
<proteinExistence type="predicted"/>
<dbReference type="Gene3D" id="1.20.58.2190">
    <property type="match status" value="1"/>
</dbReference>
<feature type="region of interest" description="Disordered" evidence="4">
    <location>
        <begin position="336"/>
        <end position="355"/>
    </location>
</feature>
<keyword evidence="7" id="KW-1185">Reference proteome</keyword>
<dbReference type="InterPro" id="IPR001876">
    <property type="entry name" value="Znf_RanBP2"/>
</dbReference>
<dbReference type="PANTHER" id="PTHR15326">
    <property type="entry name" value="SPERMATOGENESIS-ASSOCIATED PROTEIN 2/TAMOZHENNIC"/>
    <property type="match status" value="1"/>
</dbReference>
<dbReference type="InterPro" id="IPR036339">
    <property type="entry name" value="PUB-like_dom_sf"/>
</dbReference>
<keyword evidence="1" id="KW-0479">Metal-binding</keyword>
<protein>
    <recommendedName>
        <fullName evidence="5">RanBP2-type domain-containing protein</fullName>
    </recommendedName>
</protein>
<dbReference type="Proteomes" id="UP000678393">
    <property type="component" value="Unassembled WGS sequence"/>
</dbReference>
<dbReference type="PANTHER" id="PTHR15326:SF2">
    <property type="entry name" value="PROTEIN TAMOZHENNIC"/>
    <property type="match status" value="1"/>
</dbReference>
<dbReference type="OrthoDB" id="9989817at2759"/>
<organism evidence="6 7">
    <name type="scientific">Candidula unifasciata</name>
    <dbReference type="NCBI Taxonomy" id="100452"/>
    <lineage>
        <taxon>Eukaryota</taxon>
        <taxon>Metazoa</taxon>
        <taxon>Spiralia</taxon>
        <taxon>Lophotrochozoa</taxon>
        <taxon>Mollusca</taxon>
        <taxon>Gastropoda</taxon>
        <taxon>Heterobranchia</taxon>
        <taxon>Euthyneura</taxon>
        <taxon>Panpulmonata</taxon>
        <taxon>Eupulmonata</taxon>
        <taxon>Stylommatophora</taxon>
        <taxon>Helicina</taxon>
        <taxon>Helicoidea</taxon>
        <taxon>Geomitridae</taxon>
        <taxon>Candidula</taxon>
    </lineage>
</organism>
<evidence type="ECO:0000256" key="4">
    <source>
        <dbReference type="SAM" id="MobiDB-lite"/>
    </source>
</evidence>
<name>A0A8S3ZBD1_9EUPU</name>
<dbReference type="EMBL" id="CAJHNH020002424">
    <property type="protein sequence ID" value="CAG5126673.1"/>
    <property type="molecule type" value="Genomic_DNA"/>
</dbReference>
<dbReference type="GO" id="GO:0005737">
    <property type="term" value="C:cytoplasm"/>
    <property type="evidence" value="ECO:0007669"/>
    <property type="project" value="TreeGrafter"/>
</dbReference>
<evidence type="ECO:0000256" key="1">
    <source>
        <dbReference type="ARBA" id="ARBA00022723"/>
    </source>
</evidence>
<feature type="domain" description="RanBP2-type" evidence="5">
    <location>
        <begin position="542"/>
        <end position="561"/>
    </location>
</feature>
<evidence type="ECO:0000259" key="5">
    <source>
        <dbReference type="PROSITE" id="PS01358"/>
    </source>
</evidence>
<dbReference type="Pfam" id="PF21388">
    <property type="entry name" value="SPATA2_PUB-like"/>
    <property type="match status" value="1"/>
</dbReference>
<keyword evidence="3" id="KW-0862">Zinc</keyword>
<evidence type="ECO:0000313" key="6">
    <source>
        <dbReference type="EMBL" id="CAG5126673.1"/>
    </source>
</evidence>
<evidence type="ECO:0000313" key="7">
    <source>
        <dbReference type="Proteomes" id="UP000678393"/>
    </source>
</evidence>
<dbReference type="SUPFAM" id="SSF143503">
    <property type="entry name" value="PUG domain-like"/>
    <property type="match status" value="1"/>
</dbReference>
<dbReference type="GO" id="GO:0008270">
    <property type="term" value="F:zinc ion binding"/>
    <property type="evidence" value="ECO:0007669"/>
    <property type="project" value="UniProtKB-KW"/>
</dbReference>
<reference evidence="6" key="1">
    <citation type="submission" date="2021-04" db="EMBL/GenBank/DDBJ databases">
        <authorList>
            <consortium name="Molecular Ecology Group"/>
        </authorList>
    </citation>
    <scope>NUCLEOTIDE SEQUENCE</scope>
</reference>
<evidence type="ECO:0000256" key="3">
    <source>
        <dbReference type="ARBA" id="ARBA00022833"/>
    </source>
</evidence>
<keyword evidence="2" id="KW-0863">Zinc-finger</keyword>
<dbReference type="PROSITE" id="PS01358">
    <property type="entry name" value="ZF_RANBP2_1"/>
    <property type="match status" value="1"/>
</dbReference>
<sequence length="582" mass="65732">MKTIDLAKQQYVQYCCRKTFLRDDEKHRLKNSIHQSMVAAISEAPLKSLFQNSWMFDILKSTLIHKATESRDLISIQRAFRSLEKYFLLIVQQPWKMEFREIKMYGGFYRTKIKAVIDDCEHIFERAGYMVLPDKCTMIYRGQMDKTVLLVLAFDCRLSHIRCKAIADQYDKMRSFSVTLRDLSENTMMVNSNITAPPAVPKREPIVSAPVPRSNLKPDTEFYISNDNTLKMSARLALPLSTSHLPFDPTLHICPNPGLPSSTISEPLSYIASDTDEIIPSLPEGTCEDHMRESLKLVKQQKIPRAQVSDDWKWVSRNIPTMSNASHFQTANPYSVDMTPNFKPDPSRDEGIGLSTISSYGTQQILPSKHTNLQQVSFDPGNPESIYSQSSISLMQNLNNQTIYLPPNITADGTTPPLPRKVSLSRQNALQPPLPPRALKPTQNAQDDSLFRQPYLPDLVSYSQYPAVLQAQLSTVGRTAHPTLSAPGYLPLPWTHEADYILHHERPAVHKSSSLKVSSKDSPLSEQIATSRLARSMDMTFWECPSCYKLNSSPNVVCSVCSQTYSGIDVTVPDYNQAEAMF</sequence>
<accession>A0A8S3ZBD1</accession>
<evidence type="ECO:0000256" key="2">
    <source>
        <dbReference type="ARBA" id="ARBA00022771"/>
    </source>
</evidence>